<evidence type="ECO:0000313" key="4">
    <source>
        <dbReference type="Proteomes" id="UP001219518"/>
    </source>
</evidence>
<dbReference type="EMBL" id="JAHWGI010001401">
    <property type="protein sequence ID" value="KAK3929640.1"/>
    <property type="molecule type" value="Genomic_DNA"/>
</dbReference>
<evidence type="ECO:0000313" key="3">
    <source>
        <dbReference type="EMBL" id="KAK3929640.1"/>
    </source>
</evidence>
<feature type="domain" description="C2H2-type" evidence="2">
    <location>
        <begin position="56"/>
        <end position="83"/>
    </location>
</feature>
<feature type="non-terminal residue" evidence="3">
    <location>
        <position position="1"/>
    </location>
</feature>
<name>A0AAE1HZQ1_9NEOP</name>
<proteinExistence type="predicted"/>
<dbReference type="PROSITE" id="PS00028">
    <property type="entry name" value="ZINC_FINGER_C2H2_1"/>
    <property type="match status" value="1"/>
</dbReference>
<dbReference type="InterPro" id="IPR013087">
    <property type="entry name" value="Znf_C2H2_type"/>
</dbReference>
<dbReference type="GO" id="GO:0008270">
    <property type="term" value="F:zinc ion binding"/>
    <property type="evidence" value="ECO:0007669"/>
    <property type="project" value="UniProtKB-KW"/>
</dbReference>
<organism evidence="3 4">
    <name type="scientific">Frankliniella fusca</name>
    <dbReference type="NCBI Taxonomy" id="407009"/>
    <lineage>
        <taxon>Eukaryota</taxon>
        <taxon>Metazoa</taxon>
        <taxon>Ecdysozoa</taxon>
        <taxon>Arthropoda</taxon>
        <taxon>Hexapoda</taxon>
        <taxon>Insecta</taxon>
        <taxon>Pterygota</taxon>
        <taxon>Neoptera</taxon>
        <taxon>Paraneoptera</taxon>
        <taxon>Thysanoptera</taxon>
        <taxon>Terebrantia</taxon>
        <taxon>Thripoidea</taxon>
        <taxon>Thripidae</taxon>
        <taxon>Frankliniella</taxon>
    </lineage>
</organism>
<evidence type="ECO:0000259" key="2">
    <source>
        <dbReference type="PROSITE" id="PS50157"/>
    </source>
</evidence>
<comment type="caution">
    <text evidence="3">The sequence shown here is derived from an EMBL/GenBank/DDBJ whole genome shotgun (WGS) entry which is preliminary data.</text>
</comment>
<keyword evidence="1" id="KW-0862">Zinc</keyword>
<protein>
    <submittedName>
        <fullName evidence="3">Protein krueppel</fullName>
    </submittedName>
</protein>
<evidence type="ECO:0000256" key="1">
    <source>
        <dbReference type="PROSITE-ProRule" id="PRU00042"/>
    </source>
</evidence>
<dbReference type="Proteomes" id="UP001219518">
    <property type="component" value="Unassembled WGS sequence"/>
</dbReference>
<sequence length="393" mass="44339">DANLSEADDSQALNISDLSVISNNGPFKVPALPGAPTSKKRKVGNEKKASCRSKQFICTYCLKPYVAEATMRKHMRVHTMQVAASRFPDEKEIMLKANEISMKALTEVSNCPSYGKRGQVFRELMGEVSCSDNFIVFSTLILQELVGSINTKKFLLPSALLKSLDERMENILSDNNFFERCFCTLNLSNFDVDTQSQFFLEFCKALVSELFQFISSTFRTAVVSRAVRPMPVLDHEDKQVIYYIGGSIMKGYLRMAFRYKSNSKWKEIYGVLKSQVLSDSAIGDIDAEWTRQLDRGRLLYITIPTQTFFISLTNIVYQNERMDGSVDYDLIIKIDSVILDSLSHDKSVGFTNDVVCAFCKACGRGIARRRLNALRDKPVISMPTRHAVASCKK</sequence>
<gene>
    <name evidence="3" type="ORF">KUF71_003647</name>
</gene>
<dbReference type="PROSITE" id="PS50157">
    <property type="entry name" value="ZINC_FINGER_C2H2_2"/>
    <property type="match status" value="1"/>
</dbReference>
<keyword evidence="1" id="KW-0479">Metal-binding</keyword>
<reference evidence="3" key="1">
    <citation type="submission" date="2021-07" db="EMBL/GenBank/DDBJ databases">
        <authorList>
            <person name="Catto M.A."/>
            <person name="Jacobson A."/>
            <person name="Kennedy G."/>
            <person name="Labadie P."/>
            <person name="Hunt B.G."/>
            <person name="Srinivasan R."/>
        </authorList>
    </citation>
    <scope>NUCLEOTIDE SEQUENCE</scope>
    <source>
        <strain evidence="3">PL_HMW_Pooled</strain>
        <tissue evidence="3">Head</tissue>
    </source>
</reference>
<accession>A0AAE1HZQ1</accession>
<dbReference type="AlphaFoldDB" id="A0AAE1HZQ1"/>
<keyword evidence="4" id="KW-1185">Reference proteome</keyword>
<keyword evidence="1" id="KW-0863">Zinc-finger</keyword>
<reference evidence="3" key="2">
    <citation type="journal article" date="2023" name="BMC Genomics">
        <title>Pest status, molecular evolution, and epigenetic factors derived from the genome assembly of Frankliniella fusca, a thysanopteran phytovirus vector.</title>
        <authorList>
            <person name="Catto M.A."/>
            <person name="Labadie P.E."/>
            <person name="Jacobson A.L."/>
            <person name="Kennedy G.G."/>
            <person name="Srinivasan R."/>
            <person name="Hunt B.G."/>
        </authorList>
    </citation>
    <scope>NUCLEOTIDE SEQUENCE</scope>
    <source>
        <strain evidence="3">PL_HMW_Pooled</strain>
    </source>
</reference>